<evidence type="ECO:0000256" key="1">
    <source>
        <dbReference type="SAM" id="MobiDB-lite"/>
    </source>
</evidence>
<dbReference type="PROSITE" id="PS51257">
    <property type="entry name" value="PROKAR_LIPOPROTEIN"/>
    <property type="match status" value="1"/>
</dbReference>
<dbReference type="AlphaFoldDB" id="A0A1M6IBQ1"/>
<reference evidence="3 4" key="1">
    <citation type="submission" date="2016-11" db="EMBL/GenBank/DDBJ databases">
        <authorList>
            <person name="Jaros S."/>
            <person name="Januszkiewicz K."/>
            <person name="Wedrychowicz H."/>
        </authorList>
    </citation>
    <scope>NUCLEOTIDE SEQUENCE [LARGE SCALE GENOMIC DNA]</scope>
    <source>
        <strain evidence="3 4">DSM 12906</strain>
    </source>
</reference>
<name>A0A1M6IBQ1_9ACTN</name>
<evidence type="ECO:0000256" key="2">
    <source>
        <dbReference type="SAM" id="SignalP"/>
    </source>
</evidence>
<dbReference type="RefSeq" id="WP_084189527.1">
    <property type="nucleotide sequence ID" value="NZ_FQZG01000039.1"/>
</dbReference>
<feature type="chain" id="PRO_5038411152" description="DUF2599 domain-containing protein" evidence="2">
    <location>
        <begin position="25"/>
        <end position="250"/>
    </location>
</feature>
<keyword evidence="2" id="KW-0732">Signal</keyword>
<evidence type="ECO:0000313" key="3">
    <source>
        <dbReference type="EMBL" id="SHJ31874.1"/>
    </source>
</evidence>
<dbReference type="Proteomes" id="UP000184512">
    <property type="component" value="Unassembled WGS sequence"/>
</dbReference>
<accession>A0A1M6IBQ1</accession>
<keyword evidence="4" id="KW-1185">Reference proteome</keyword>
<dbReference type="OrthoDB" id="4412570at2"/>
<proteinExistence type="predicted"/>
<feature type="signal peptide" evidence="2">
    <location>
        <begin position="1"/>
        <end position="24"/>
    </location>
</feature>
<evidence type="ECO:0000313" key="4">
    <source>
        <dbReference type="Proteomes" id="UP000184512"/>
    </source>
</evidence>
<dbReference type="InterPro" id="IPR019719">
    <property type="entry name" value="DUF2599"/>
</dbReference>
<gene>
    <name evidence="3" type="ORF">SAMN02745244_02225</name>
</gene>
<dbReference type="EMBL" id="FQZG01000039">
    <property type="protein sequence ID" value="SHJ31874.1"/>
    <property type="molecule type" value="Genomic_DNA"/>
</dbReference>
<evidence type="ECO:0008006" key="5">
    <source>
        <dbReference type="Google" id="ProtNLM"/>
    </source>
</evidence>
<feature type="region of interest" description="Disordered" evidence="1">
    <location>
        <begin position="21"/>
        <end position="56"/>
    </location>
</feature>
<dbReference type="STRING" id="1123357.SAMN02745244_02225"/>
<dbReference type="Pfam" id="PF10783">
    <property type="entry name" value="DUF2599"/>
    <property type="match status" value="1"/>
</dbReference>
<organism evidence="3 4">
    <name type="scientific">Tessaracoccus bendigoensis DSM 12906</name>
    <dbReference type="NCBI Taxonomy" id="1123357"/>
    <lineage>
        <taxon>Bacteria</taxon>
        <taxon>Bacillati</taxon>
        <taxon>Actinomycetota</taxon>
        <taxon>Actinomycetes</taxon>
        <taxon>Propionibacteriales</taxon>
        <taxon>Propionibacteriaceae</taxon>
        <taxon>Tessaracoccus</taxon>
    </lineage>
</organism>
<protein>
    <recommendedName>
        <fullName evidence="5">DUF2599 domain-containing protein</fullName>
    </recommendedName>
</protein>
<sequence length="250" mass="25583">MGFSARVVAVVATLVLASCAPADAPAPTTTPPPSSVTPRTSPAVTPTTSEPTTSVDLGGVTLVLPTSASVEELPDGSLALSLPAVPEPTIAIDGSPWQVVAGRITIANGWLLTRPTATDDAGAETVSPFRADGAAARIDAPEAATSVTFLAGTTLVESAEWESAARILVTPTRLARDLTPGDPLGAVALAPVMMAELIDSQPEYEALLDTPSSVNQLACHMIGAATKDTWNLETDREDKGLAGFITSRCN</sequence>
<feature type="compositionally biased region" description="Low complexity" evidence="1">
    <location>
        <begin position="36"/>
        <end position="54"/>
    </location>
</feature>